<evidence type="ECO:0000313" key="1">
    <source>
        <dbReference type="EMBL" id="KGE13377.1"/>
    </source>
</evidence>
<dbReference type="EMBL" id="JJMU01000053">
    <property type="protein sequence ID" value="KGE13377.1"/>
    <property type="molecule type" value="Genomic_DNA"/>
</dbReference>
<keyword evidence="2" id="KW-1185">Reference proteome</keyword>
<sequence length="68" mass="8108">MILYFTCCKNIIFLENKRVYLLQYVSLKNGYIEHYTNHYPLRLAFRRAGRHCLSFLSRALEVCVADFA</sequence>
<protein>
    <submittedName>
        <fullName evidence="1">Uncharacterized protein</fullName>
    </submittedName>
</protein>
<gene>
    <name evidence="1" type="ORF">DI53_2908</name>
</gene>
<organism evidence="1 2">
    <name type="scientific">Sphingobacterium deserti</name>
    <dbReference type="NCBI Taxonomy" id="1229276"/>
    <lineage>
        <taxon>Bacteria</taxon>
        <taxon>Pseudomonadati</taxon>
        <taxon>Bacteroidota</taxon>
        <taxon>Sphingobacteriia</taxon>
        <taxon>Sphingobacteriales</taxon>
        <taxon>Sphingobacteriaceae</taxon>
        <taxon>Sphingobacterium</taxon>
    </lineage>
</organism>
<name>A0A0B8SZN5_9SPHI</name>
<dbReference type="Proteomes" id="UP000031802">
    <property type="component" value="Unassembled WGS sequence"/>
</dbReference>
<reference evidence="2" key="1">
    <citation type="submission" date="2014-04" db="EMBL/GenBank/DDBJ databases">
        <title>Whole-Genome optical mapping and complete genome sequence of Sphingobacterium deserti sp. nov., a new spaces isolated from desert in the west of China.</title>
        <authorList>
            <person name="Teng C."/>
            <person name="Zhou Z."/>
            <person name="Li X."/>
            <person name="Chen M."/>
            <person name="Lin M."/>
            <person name="Wang L."/>
            <person name="Su S."/>
            <person name="Zhang C."/>
            <person name="Zhang W."/>
        </authorList>
    </citation>
    <scope>NUCLEOTIDE SEQUENCE [LARGE SCALE GENOMIC DNA]</scope>
    <source>
        <strain evidence="2">ACCC05744</strain>
    </source>
</reference>
<evidence type="ECO:0000313" key="2">
    <source>
        <dbReference type="Proteomes" id="UP000031802"/>
    </source>
</evidence>
<comment type="caution">
    <text evidence="1">The sequence shown here is derived from an EMBL/GenBank/DDBJ whole genome shotgun (WGS) entry which is preliminary data.</text>
</comment>
<reference evidence="1 2" key="2">
    <citation type="journal article" date="2015" name="PLoS ONE">
        <title>Whole-Genome Optical Mapping and Finished Genome Sequence of Sphingobacterium deserti sp. nov., a New Species Isolated from the Western Desert of China.</title>
        <authorList>
            <person name="Teng C."/>
            <person name="Zhou Z."/>
            <person name="Molnar I."/>
            <person name="Li X."/>
            <person name="Tang R."/>
            <person name="Chen M."/>
            <person name="Wang L."/>
            <person name="Su S."/>
            <person name="Zhang W."/>
            <person name="Lin M."/>
        </authorList>
    </citation>
    <scope>NUCLEOTIDE SEQUENCE [LARGE SCALE GENOMIC DNA]</scope>
    <source>
        <strain evidence="2">ACCC05744</strain>
    </source>
</reference>
<dbReference type="AlphaFoldDB" id="A0A0B8SZN5"/>
<proteinExistence type="predicted"/>
<accession>A0A0B8SZN5</accession>